<sequence length="468" mass="52651">MSSTNVSTAPPRVPTDTIIPLHSRDDTSQNRNISIEFTMRFDSVLDPQKLFNALWKLLERPGWKKVGARLRLNTTNDRLEYHIPSHYTKERPPVNFTQKTHDMRFEEHPIGRKFPVVDEHNDHVQSFDVLDDAFRVVTQTENSTAVLDDWIYTDKAQLGLHIASFQDTTLVTINWLHTLLDAIGRQALLRAWQAVLEGRDDEVPEFWGYDFDPLTQLGAPLDDKTPTAEEKNTHDAEIQEKQKQEKEKQGFSFRASGPEIKPSGRLLYMPASYMARLRTKAMHDLTSLDASQVTYNTSNSSEPKPFLSDGDIYSAWLVKHLVSCDTTLRDSPPARPVMIINVLGMRDVLSTSSSKYKVLIPKGTAFIGNCTAGIVSAFSLQQFLDMPLGHVAARMRKDLVEQSSREAVEAAQRASRTEHQTSKPPPDAQMTSAVFVVSNWAKAKLFEIDFGAAVVARNGDQDGQVAWA</sequence>
<name>A0ABR3UWB5_9PLEO</name>
<evidence type="ECO:0000313" key="3">
    <source>
        <dbReference type="Proteomes" id="UP001578633"/>
    </source>
</evidence>
<proteinExistence type="predicted"/>
<feature type="compositionally biased region" description="Basic and acidic residues" evidence="1">
    <location>
        <begin position="221"/>
        <end position="249"/>
    </location>
</feature>
<dbReference type="GeneID" id="96081425"/>
<reference evidence="2 3" key="1">
    <citation type="submission" date="2024-09" db="EMBL/GenBank/DDBJ databases">
        <title>T2T genomes of carrot and Alternaria dauci and their utility for understanding host-pathogen interaction during carrot leaf blight disease.</title>
        <authorList>
            <person name="Liu W."/>
            <person name="Xu S."/>
            <person name="Ou C."/>
            <person name="Liu X."/>
            <person name="Zhuang F."/>
            <person name="Deng X.W."/>
        </authorList>
    </citation>
    <scope>NUCLEOTIDE SEQUENCE [LARGE SCALE GENOMIC DNA]</scope>
    <source>
        <strain evidence="2 3">A2016</strain>
    </source>
</reference>
<dbReference type="EMBL" id="JBHGVX010000001">
    <property type="protein sequence ID" value="KAL1800761.1"/>
    <property type="molecule type" value="Genomic_DNA"/>
</dbReference>
<dbReference type="Gene3D" id="3.30.559.10">
    <property type="entry name" value="Chloramphenicol acetyltransferase-like domain"/>
    <property type="match status" value="2"/>
</dbReference>
<organism evidence="2 3">
    <name type="scientific">Alternaria dauci</name>
    <dbReference type="NCBI Taxonomy" id="48095"/>
    <lineage>
        <taxon>Eukaryota</taxon>
        <taxon>Fungi</taxon>
        <taxon>Dikarya</taxon>
        <taxon>Ascomycota</taxon>
        <taxon>Pezizomycotina</taxon>
        <taxon>Dothideomycetes</taxon>
        <taxon>Pleosporomycetidae</taxon>
        <taxon>Pleosporales</taxon>
        <taxon>Pleosporineae</taxon>
        <taxon>Pleosporaceae</taxon>
        <taxon>Alternaria</taxon>
        <taxon>Alternaria sect. Porri</taxon>
    </lineage>
</organism>
<dbReference type="InterPro" id="IPR023213">
    <property type="entry name" value="CAT-like_dom_sf"/>
</dbReference>
<evidence type="ECO:0000313" key="2">
    <source>
        <dbReference type="EMBL" id="KAL1800761.1"/>
    </source>
</evidence>
<dbReference type="RefSeq" id="XP_069311345.1">
    <property type="nucleotide sequence ID" value="XM_069446358.1"/>
</dbReference>
<feature type="region of interest" description="Disordered" evidence="1">
    <location>
        <begin position="218"/>
        <end position="257"/>
    </location>
</feature>
<protein>
    <submittedName>
        <fullName evidence="2">Uncharacterized protein</fullName>
    </submittedName>
</protein>
<dbReference type="Proteomes" id="UP001578633">
    <property type="component" value="Chromosome 1"/>
</dbReference>
<evidence type="ECO:0000256" key="1">
    <source>
        <dbReference type="SAM" id="MobiDB-lite"/>
    </source>
</evidence>
<feature type="region of interest" description="Disordered" evidence="1">
    <location>
        <begin position="404"/>
        <end position="428"/>
    </location>
</feature>
<accession>A0ABR3UWB5</accession>
<comment type="caution">
    <text evidence="2">The sequence shown here is derived from an EMBL/GenBank/DDBJ whole genome shotgun (WGS) entry which is preliminary data.</text>
</comment>
<keyword evidence="3" id="KW-1185">Reference proteome</keyword>
<gene>
    <name evidence="2" type="ORF">ACET3X_001103</name>
</gene>
<feature type="region of interest" description="Disordered" evidence="1">
    <location>
        <begin position="1"/>
        <end position="25"/>
    </location>
</feature>